<keyword evidence="12 15" id="KW-0460">Magnesium</keyword>
<evidence type="ECO:0000256" key="6">
    <source>
        <dbReference type="ARBA" id="ARBA00022694"/>
    </source>
</evidence>
<dbReference type="HAMAP" id="MF_00970">
    <property type="entry name" value="RNase_E"/>
    <property type="match status" value="1"/>
</dbReference>
<feature type="compositionally biased region" description="Polar residues" evidence="16">
    <location>
        <begin position="746"/>
        <end position="758"/>
    </location>
</feature>
<dbReference type="Gene3D" id="2.40.50.140">
    <property type="entry name" value="Nucleic acid-binding proteins"/>
    <property type="match status" value="1"/>
</dbReference>
<dbReference type="InterPro" id="IPR048583">
    <property type="entry name" value="RNase_E_G_thioredoxin-like"/>
</dbReference>
<feature type="binding site" evidence="15">
    <location>
        <position position="402"/>
    </location>
    <ligand>
        <name>Zn(2+)</name>
        <dbReference type="ChEBI" id="CHEBI:29105"/>
        <note>ligand shared between dimeric partners</note>
    </ligand>
</feature>
<dbReference type="Pfam" id="PF10150">
    <property type="entry name" value="RNase_E_G"/>
    <property type="match status" value="1"/>
</dbReference>
<feature type="region of interest" description="Disordered" evidence="16">
    <location>
        <begin position="805"/>
        <end position="832"/>
    </location>
</feature>
<keyword evidence="5 15" id="KW-0698">rRNA processing</keyword>
<feature type="region of interest" description="Required for zinc-mediated homotetramerization and catalytic activity" evidence="15">
    <location>
        <begin position="402"/>
        <end position="405"/>
    </location>
</feature>
<comment type="cofactor">
    <cofactor evidence="15">
        <name>Mg(2+)</name>
        <dbReference type="ChEBI" id="CHEBI:18420"/>
    </cofactor>
    <text evidence="15">Binds 1 Mg(2+) ion per subunit.</text>
</comment>
<keyword evidence="2 15" id="KW-1003">Cell membrane</keyword>
<dbReference type="GO" id="GO:0006402">
    <property type="term" value="P:mRNA catabolic process"/>
    <property type="evidence" value="ECO:0007669"/>
    <property type="project" value="UniProtKB-UniRule"/>
</dbReference>
<feature type="region of interest" description="Disordered" evidence="16">
    <location>
        <begin position="567"/>
        <end position="777"/>
    </location>
</feature>
<dbReference type="PANTHER" id="PTHR30001">
    <property type="entry name" value="RIBONUCLEASE"/>
    <property type="match status" value="1"/>
</dbReference>
<dbReference type="Proteomes" id="UP000012179">
    <property type="component" value="Chromosome"/>
</dbReference>
<dbReference type="InterPro" id="IPR004659">
    <property type="entry name" value="RNase_E/G"/>
</dbReference>
<feature type="compositionally biased region" description="Basic and acidic residues" evidence="16">
    <location>
        <begin position="696"/>
        <end position="712"/>
    </location>
</feature>
<evidence type="ECO:0000256" key="9">
    <source>
        <dbReference type="ARBA" id="ARBA00022730"/>
    </source>
</evidence>
<dbReference type="Pfam" id="PF00575">
    <property type="entry name" value="S1"/>
    <property type="match status" value="1"/>
</dbReference>
<feature type="compositionally biased region" description="Basic and acidic residues" evidence="16">
    <location>
        <begin position="540"/>
        <end position="549"/>
    </location>
</feature>
<reference evidence="18 19" key="1">
    <citation type="journal article" date="2015" name="Int. J. Syst. Evol. Microbiol.">
        <title>Nitrosospira lacus sp. nov., a psychrotolerant, ammonia-oxidizing bacterium from sandy lake sediment.</title>
        <authorList>
            <person name="Urakawa H."/>
            <person name="Garcia J.C."/>
            <person name="Nielsen J.L."/>
            <person name="Le V.Q."/>
            <person name="Kozlowski J.A."/>
            <person name="Stein L.Y."/>
            <person name="Lim C.K."/>
            <person name="Pommerening-Roser A."/>
            <person name="Martens-Habbena W."/>
            <person name="Stahl D.A."/>
            <person name="Klotz M.G."/>
        </authorList>
    </citation>
    <scope>NUCLEOTIDE SEQUENCE [LARGE SCALE GENOMIC DNA]</scope>
    <source>
        <strain evidence="18 19">APG3</strain>
    </source>
</reference>
<dbReference type="InterPro" id="IPR012340">
    <property type="entry name" value="NA-bd_OB-fold"/>
</dbReference>
<feature type="region of interest" description="Disordered" evidence="16">
    <location>
        <begin position="860"/>
        <end position="933"/>
    </location>
</feature>
<evidence type="ECO:0000256" key="11">
    <source>
        <dbReference type="ARBA" id="ARBA00022801"/>
    </source>
</evidence>
<dbReference type="SMART" id="SM00316">
    <property type="entry name" value="S1"/>
    <property type="match status" value="1"/>
</dbReference>
<dbReference type="GO" id="GO:0008033">
    <property type="term" value="P:tRNA processing"/>
    <property type="evidence" value="ECO:0007669"/>
    <property type="project" value="UniProtKB-UniRule"/>
</dbReference>
<keyword evidence="4 15" id="KW-0997">Cell inner membrane</keyword>
<evidence type="ECO:0000256" key="7">
    <source>
        <dbReference type="ARBA" id="ARBA00022722"/>
    </source>
</evidence>
<feature type="domain" description="S1 motif" evidence="17">
    <location>
        <begin position="39"/>
        <end position="118"/>
    </location>
</feature>
<evidence type="ECO:0000256" key="10">
    <source>
        <dbReference type="ARBA" id="ARBA00022759"/>
    </source>
</evidence>
<evidence type="ECO:0000256" key="5">
    <source>
        <dbReference type="ARBA" id="ARBA00022552"/>
    </source>
</evidence>
<keyword evidence="10 15" id="KW-0255">Endonuclease</keyword>
<evidence type="ECO:0000313" key="18">
    <source>
        <dbReference type="EMBL" id="ARO88551.1"/>
    </source>
</evidence>
<keyword evidence="19" id="KW-1185">Reference proteome</keyword>
<dbReference type="GO" id="GO:0009898">
    <property type="term" value="C:cytoplasmic side of plasma membrane"/>
    <property type="evidence" value="ECO:0007669"/>
    <property type="project" value="UniProtKB-UniRule"/>
</dbReference>
<sequence length="933" mass="104365">MKRMLFNATQPEELRVAIVDGQKLIDLDIESAGKEQRKSNIYKAVITRLEPSLEAAFVEYGGERHGFLPFKEISRSYFKDNADPARVRVQDVLHEGQELIVQVDKDERGTKGAALTTYISLAGRHLVLMPNNPRGGGVSRRIEGEDRAELRDVMSQLNVPPGMSIIARTAGIGRSEEELQWDLNYLLQLWRAIEDASKNQSGAFLIYQESSLVIRAIRDYFHQEIGEILIDTESIYEQACQFMSHVMPANVSRVKLYRDDVPLFSRFQIEHQIETAYSRQVTLPSGGAIVIDHTEALVSVDVNSARATRGSDIEQTALNTNLEAADEIARQLRLRDLGGLVVIDFIDMEITRNQREVENRLHESLRYDRARVQMGKISRFGLLELSRQRLRPSLGESSYISCPRCHGTGHIRGTDSSALHILRIIQEEAMKENTAVLHAQVPVDVATYLLNEKRAEIHAIEARLKVNVILIPNIHLETPNYNITRLRHDDVKLGEVQTSYQMVEKPAQEIALPSAAQEAKPARQQAAVRGITPSQPAPVREQKPPHREPQQLSFLDKIFGWFKQMSGEERKVHPEQVTTHPQRPERGRGRRDRVREGRDGDYNEKLPRGNQRARDERGGEAPGVSGPARETAAQRPERGEAKLQGERSAQKKQQRAPREEKIRIDAKLSAGEERPATEDSLQQSEDGGRRRRRGGRQRDRGERSERIPHESKQAGGRDLPPQQAGSQATLEKSLPPTAVAIPEPIQETSEPIVASSSPAMELRPEPETTTTPASLQMEKTIPPAAEPAVQDESLEPRSIPILVEPETASGIQPPTQESVLEPSSANAPSSATAVLKPFKNEAEVEDEIPVPMIQSTFVPERVQSPQHQAPHAAETPNLAESGLIMIETTPEKIRPTEANVVDEPAPAERRRKRPAPTPLVEHDEPLVQIETHK</sequence>
<feature type="compositionally biased region" description="Basic and acidic residues" evidence="16">
    <location>
        <begin position="656"/>
        <end position="677"/>
    </location>
</feature>
<organism evidence="18 19">
    <name type="scientific">Nitrosospira lacus</name>
    <dbReference type="NCBI Taxonomy" id="1288494"/>
    <lineage>
        <taxon>Bacteria</taxon>
        <taxon>Pseudomonadati</taxon>
        <taxon>Pseudomonadota</taxon>
        <taxon>Betaproteobacteria</taxon>
        <taxon>Nitrosomonadales</taxon>
        <taxon>Nitrosomonadaceae</taxon>
        <taxon>Nitrosospira</taxon>
    </lineage>
</organism>
<dbReference type="CDD" id="cd04453">
    <property type="entry name" value="S1_RNase_E"/>
    <property type="match status" value="1"/>
</dbReference>
<dbReference type="GO" id="GO:0000287">
    <property type="term" value="F:magnesium ion binding"/>
    <property type="evidence" value="ECO:0007669"/>
    <property type="project" value="UniProtKB-UniRule"/>
</dbReference>
<dbReference type="PANTHER" id="PTHR30001:SF1">
    <property type="entry name" value="RIBONUCLEASE E_G-LIKE PROTEIN, CHLOROPLASTIC"/>
    <property type="match status" value="1"/>
</dbReference>
<dbReference type="GO" id="GO:0008995">
    <property type="term" value="F:ribonuclease E activity"/>
    <property type="evidence" value="ECO:0007669"/>
    <property type="project" value="UniProtKB-EC"/>
</dbReference>
<keyword evidence="6 15" id="KW-0819">tRNA processing</keyword>
<dbReference type="InterPro" id="IPR019307">
    <property type="entry name" value="RNA-bd_AU-1/RNase_E/G"/>
</dbReference>
<comment type="subunit">
    <text evidence="15">Homotetramer formed by a dimer of dimers.</text>
</comment>
<dbReference type="GO" id="GO:0008270">
    <property type="term" value="F:zinc ion binding"/>
    <property type="evidence" value="ECO:0007669"/>
    <property type="project" value="UniProtKB-UniRule"/>
</dbReference>
<evidence type="ECO:0000256" key="14">
    <source>
        <dbReference type="ARBA" id="ARBA00023136"/>
    </source>
</evidence>
<protein>
    <recommendedName>
        <fullName evidence="15">Ribonuclease E</fullName>
        <shortName evidence="15">RNase E</shortName>
        <ecNumber evidence="15">3.1.26.12</ecNumber>
    </recommendedName>
</protein>
<comment type="similarity">
    <text evidence="15">Belongs to the RNase E/G family. RNase E subfamily.</text>
</comment>
<accession>A0A1W6SRX8</accession>
<keyword evidence="15" id="KW-0820">tRNA-binding</keyword>
<feature type="compositionally biased region" description="Basic and acidic residues" evidence="16">
    <location>
        <begin position="920"/>
        <end position="933"/>
    </location>
</feature>
<comment type="cofactor">
    <cofactor evidence="15">
        <name>Zn(2+)</name>
        <dbReference type="ChEBI" id="CHEBI:29105"/>
    </cofactor>
    <text evidence="15">Binds 2 Zn(2+) ions per homotetramer.</text>
</comment>
<evidence type="ECO:0000256" key="2">
    <source>
        <dbReference type="ARBA" id="ARBA00022475"/>
    </source>
</evidence>
<name>A0A1W6SRX8_9PROT</name>
<dbReference type="RefSeq" id="WP_004177189.1">
    <property type="nucleotide sequence ID" value="NZ_CP021106.3"/>
</dbReference>
<evidence type="ECO:0000256" key="15">
    <source>
        <dbReference type="HAMAP-Rule" id="MF_00970"/>
    </source>
</evidence>
<comment type="subcellular location">
    <subcellularLocation>
        <location evidence="15">Cytoplasm</location>
    </subcellularLocation>
    <subcellularLocation>
        <location evidence="15">Cell inner membrane</location>
        <topology evidence="15">Peripheral membrane protein</topology>
        <orientation evidence="15">Cytoplasmic side</orientation>
    </subcellularLocation>
</comment>
<dbReference type="AlphaFoldDB" id="A0A1W6SRX8"/>
<dbReference type="eggNOG" id="COG1530">
    <property type="taxonomic scope" value="Bacteria"/>
</dbReference>
<dbReference type="KEGG" id="nlc:EBAPG3_012655"/>
<evidence type="ECO:0000259" key="17">
    <source>
        <dbReference type="PROSITE" id="PS50126"/>
    </source>
</evidence>
<keyword evidence="9 15" id="KW-0699">rRNA-binding</keyword>
<dbReference type="NCBIfam" id="TIGR00757">
    <property type="entry name" value="RNaseEG"/>
    <property type="match status" value="1"/>
</dbReference>
<evidence type="ECO:0000256" key="12">
    <source>
        <dbReference type="ARBA" id="ARBA00022842"/>
    </source>
</evidence>
<dbReference type="GO" id="GO:0019843">
    <property type="term" value="F:rRNA binding"/>
    <property type="evidence" value="ECO:0007669"/>
    <property type="project" value="UniProtKB-KW"/>
</dbReference>
<keyword evidence="11 15" id="KW-0378">Hydrolase</keyword>
<dbReference type="PROSITE" id="PS50126">
    <property type="entry name" value="S1"/>
    <property type="match status" value="1"/>
</dbReference>
<feature type="compositionally biased region" description="Low complexity" evidence="16">
    <location>
        <begin position="822"/>
        <end position="832"/>
    </location>
</feature>
<dbReference type="InterPro" id="IPR028878">
    <property type="entry name" value="RNase_E"/>
</dbReference>
<proteinExistence type="inferred from homology"/>
<keyword evidence="13 15" id="KW-0694">RNA-binding</keyword>
<keyword evidence="8 15" id="KW-0479">Metal-binding</keyword>
<keyword evidence="3 15" id="KW-0963">Cytoplasm</keyword>
<dbReference type="Pfam" id="PF20833">
    <property type="entry name" value="RNase_E_G_Thio"/>
    <property type="match status" value="1"/>
</dbReference>
<evidence type="ECO:0000313" key="19">
    <source>
        <dbReference type="Proteomes" id="UP000012179"/>
    </source>
</evidence>
<feature type="region of interest" description="Disordered" evidence="16">
    <location>
        <begin position="514"/>
        <end position="551"/>
    </location>
</feature>
<gene>
    <name evidence="15" type="primary">rne</name>
    <name evidence="18" type="ORF">EBAPG3_012655</name>
</gene>
<keyword evidence="14 15" id="KW-0472">Membrane</keyword>
<comment type="similarity">
    <text evidence="1">Belongs to the RNase E/G family. RNase G subfamily.</text>
</comment>
<dbReference type="OrthoDB" id="9804278at2"/>
<evidence type="ECO:0000256" key="13">
    <source>
        <dbReference type="ARBA" id="ARBA00022884"/>
    </source>
</evidence>
<evidence type="ECO:0000256" key="16">
    <source>
        <dbReference type="SAM" id="MobiDB-lite"/>
    </source>
</evidence>
<feature type="binding site" evidence="15">
    <location>
        <position position="344"/>
    </location>
    <ligand>
        <name>Mg(2+)</name>
        <dbReference type="ChEBI" id="CHEBI:18420"/>
        <note>catalytic</note>
    </ligand>
</feature>
<dbReference type="SUPFAM" id="SSF50249">
    <property type="entry name" value="Nucleic acid-binding proteins"/>
    <property type="match status" value="1"/>
</dbReference>
<dbReference type="GO" id="GO:0000049">
    <property type="term" value="F:tRNA binding"/>
    <property type="evidence" value="ECO:0007669"/>
    <property type="project" value="UniProtKB-KW"/>
</dbReference>
<evidence type="ECO:0000256" key="1">
    <source>
        <dbReference type="ARBA" id="ARBA00005663"/>
    </source>
</evidence>
<dbReference type="InterPro" id="IPR003029">
    <property type="entry name" value="S1_domain"/>
</dbReference>
<evidence type="ECO:0000256" key="8">
    <source>
        <dbReference type="ARBA" id="ARBA00022723"/>
    </source>
</evidence>
<keyword evidence="7 15" id="KW-0540">Nuclease</keyword>
<comment type="function">
    <text evidence="15">Endoribonuclease that plays a central role in RNA processing and decay. Required for the maturation of 5S and 16S rRNAs and the majority of tRNAs. Also involved in the degradation of most mRNAs.</text>
</comment>
<dbReference type="GO" id="GO:0006364">
    <property type="term" value="P:rRNA processing"/>
    <property type="evidence" value="ECO:0007669"/>
    <property type="project" value="UniProtKB-UniRule"/>
</dbReference>
<feature type="compositionally biased region" description="Polar residues" evidence="16">
    <location>
        <begin position="809"/>
        <end position="818"/>
    </location>
</feature>
<evidence type="ECO:0000256" key="3">
    <source>
        <dbReference type="ARBA" id="ARBA00022490"/>
    </source>
</evidence>
<dbReference type="Gene3D" id="3.40.1260.20">
    <property type="entry name" value="Ribonuclease E, catalytic domain"/>
    <property type="match status" value="1"/>
</dbReference>
<dbReference type="EC" id="3.1.26.12" evidence="15"/>
<feature type="binding site" evidence="15">
    <location>
        <position position="301"/>
    </location>
    <ligand>
        <name>Mg(2+)</name>
        <dbReference type="ChEBI" id="CHEBI:18420"/>
        <note>catalytic</note>
    </ligand>
</feature>
<keyword evidence="15" id="KW-0862">Zinc</keyword>
<feature type="compositionally biased region" description="Basic and acidic residues" evidence="16">
    <location>
        <begin position="582"/>
        <end position="619"/>
    </location>
</feature>
<feature type="binding site" evidence="15">
    <location>
        <position position="405"/>
    </location>
    <ligand>
        <name>Zn(2+)</name>
        <dbReference type="ChEBI" id="CHEBI:29105"/>
        <note>ligand shared between dimeric partners</note>
    </ligand>
</feature>
<dbReference type="GO" id="GO:0005737">
    <property type="term" value="C:cytoplasm"/>
    <property type="evidence" value="ECO:0007669"/>
    <property type="project" value="UniProtKB-SubCell"/>
</dbReference>
<comment type="catalytic activity">
    <reaction evidence="15">
        <text>Endonucleolytic cleavage of single-stranded RNA in A- and U-rich regions.</text>
        <dbReference type="EC" id="3.1.26.12"/>
    </reaction>
</comment>
<evidence type="ECO:0000256" key="4">
    <source>
        <dbReference type="ARBA" id="ARBA00022519"/>
    </source>
</evidence>
<feature type="compositionally biased region" description="Basic and acidic residues" evidence="16">
    <location>
        <begin position="635"/>
        <end position="649"/>
    </location>
</feature>
<dbReference type="EMBL" id="CP021106">
    <property type="protein sequence ID" value="ARO88551.1"/>
    <property type="molecule type" value="Genomic_DNA"/>
</dbReference>